<feature type="transmembrane region" description="Helical" evidence="10">
    <location>
        <begin position="30"/>
        <end position="49"/>
    </location>
</feature>
<keyword evidence="8" id="KW-1015">Disulfide bond</keyword>
<dbReference type="GO" id="GO:0046718">
    <property type="term" value="P:symbiont entry into host cell"/>
    <property type="evidence" value="ECO:0007669"/>
    <property type="project" value="UniProtKB-KW"/>
</dbReference>
<keyword evidence="3" id="KW-1162">Viral penetration into host cytoplasm</keyword>
<keyword evidence="10" id="KW-0812">Transmembrane</keyword>
<evidence type="ECO:0000256" key="4">
    <source>
        <dbReference type="ARBA" id="ARBA00022844"/>
    </source>
</evidence>
<evidence type="ECO:0000313" key="11">
    <source>
        <dbReference type="EMBL" id="AKS26357.1"/>
    </source>
</evidence>
<keyword evidence="9" id="KW-1160">Virus entry into host cell</keyword>
<proteinExistence type="predicted"/>
<name>A0A7R5WU63_9POXV</name>
<evidence type="ECO:0000256" key="3">
    <source>
        <dbReference type="ARBA" id="ARBA00022595"/>
    </source>
</evidence>
<dbReference type="GO" id="GO:0039663">
    <property type="term" value="P:membrane fusion involved in viral entry into host cell"/>
    <property type="evidence" value="ECO:0007669"/>
    <property type="project" value="UniProtKB-KW"/>
</dbReference>
<evidence type="ECO:0000256" key="6">
    <source>
        <dbReference type="ARBA" id="ARBA00022968"/>
    </source>
</evidence>
<evidence type="ECO:0000256" key="5">
    <source>
        <dbReference type="ARBA" id="ARBA00022921"/>
    </source>
</evidence>
<evidence type="ECO:0000256" key="8">
    <source>
        <dbReference type="ARBA" id="ARBA00023157"/>
    </source>
</evidence>
<evidence type="ECO:0000313" key="12">
    <source>
        <dbReference type="Proteomes" id="UP000593702"/>
    </source>
</evidence>
<protein>
    <submittedName>
        <fullName evidence="11">Putative entry/fusion membrane protein</fullName>
    </submittedName>
</protein>
<gene>
    <name evidence="11" type="ORF">DLEV_066</name>
</gene>
<accession>A0A7R5WU63</accession>
<evidence type="ECO:0000256" key="9">
    <source>
        <dbReference type="ARBA" id="ARBA00023296"/>
    </source>
</evidence>
<keyword evidence="2" id="KW-1168">Fusion of virus membrane with host membrane</keyword>
<keyword evidence="12" id="KW-1185">Reference proteome</keyword>
<evidence type="ECO:0000256" key="10">
    <source>
        <dbReference type="SAM" id="Phobius"/>
    </source>
</evidence>
<dbReference type="GO" id="GO:0055036">
    <property type="term" value="C:virion membrane"/>
    <property type="evidence" value="ECO:0007669"/>
    <property type="project" value="UniProtKB-SubCell"/>
</dbReference>
<keyword evidence="4" id="KW-0946">Virion</keyword>
<keyword evidence="10" id="KW-1133">Transmembrane helix</keyword>
<evidence type="ECO:0000256" key="2">
    <source>
        <dbReference type="ARBA" id="ARBA00022506"/>
    </source>
</evidence>
<dbReference type="EMBL" id="KR095315">
    <property type="protein sequence ID" value="AKS26357.1"/>
    <property type="molecule type" value="Genomic_DNA"/>
</dbReference>
<keyword evidence="6" id="KW-0735">Signal-anchor</keyword>
<dbReference type="Pfam" id="PF03356">
    <property type="entry name" value="Pox_LP_H2"/>
    <property type="match status" value="1"/>
</dbReference>
<reference evidence="11 12" key="1">
    <citation type="submission" date="2015-04" db="EMBL/GenBank/DDBJ databases">
        <title>Diachasmimorpha longicaudata entomopoxvirus genome.</title>
        <authorList>
            <person name="Coffman K.A."/>
            <person name="Burke G.R."/>
        </authorList>
    </citation>
    <scope>NUCLEOTIDE SEQUENCE [LARGE SCALE GENOMIC DNA]</scope>
</reference>
<evidence type="ECO:0000256" key="7">
    <source>
        <dbReference type="ARBA" id="ARBA00023136"/>
    </source>
</evidence>
<keyword evidence="7 10" id="KW-0472">Membrane</keyword>
<keyword evidence="5" id="KW-0426">Late protein</keyword>
<organism evidence="11 12">
    <name type="scientific">Diachasmimorpha longicaudata entomopoxvirus</name>
    <dbReference type="NCBI Taxonomy" id="109981"/>
    <lineage>
        <taxon>Viruses</taxon>
        <taxon>Varidnaviria</taxon>
        <taxon>Bamfordvirae</taxon>
        <taxon>Nucleocytoviricota</taxon>
        <taxon>Pokkesviricetes</taxon>
        <taxon>Chitovirales</taxon>
        <taxon>Poxviridae</taxon>
        <taxon>Entomopoxvirinae</taxon>
        <taxon>Epsilonentomopoxvirus</taxon>
        <taxon>Epsilonentomopoxvirus dlongicaudata</taxon>
        <taxon>Diachasmimorpha entomopoxvirus</taxon>
    </lineage>
</organism>
<comment type="subcellular location">
    <subcellularLocation>
        <location evidence="1">Virion membrane</location>
        <topology evidence="1">Single-pass type III membrane protein</topology>
    </subcellularLocation>
</comment>
<sequence>MPGKTKLEFENNNKIFYEREVELKGSKREAYIIFITVVILIISLIVCLLQNYKWKPLRTLYIYKRIKKNMNSWGNIIKEKVAIEKQKAQLIIATKPEYGSLQILDFGSYYSVGRLNSQGLPEFIQRGTSGPWRISKKDTGLDIGAYQFATYIKDVYRGNIIACGDEMFKNLGFSGYFIKNSPCELALEIMGKKRQ</sequence>
<evidence type="ECO:0000256" key="1">
    <source>
        <dbReference type="ARBA" id="ARBA00004462"/>
    </source>
</evidence>
<dbReference type="Proteomes" id="UP000593702">
    <property type="component" value="Segment"/>
</dbReference>
<dbReference type="InterPro" id="IPR005023">
    <property type="entry name" value="Pox_LP_H2"/>
</dbReference>